<dbReference type="AlphaFoldDB" id="A0AAJ0H7S9"/>
<accession>A0AAJ0H7S9</accession>
<dbReference type="PROSITE" id="PS51635">
    <property type="entry name" value="PNPLA"/>
    <property type="match status" value="1"/>
</dbReference>
<evidence type="ECO:0000313" key="10">
    <source>
        <dbReference type="Proteomes" id="UP001275084"/>
    </source>
</evidence>
<feature type="region of interest" description="Disordered" evidence="6">
    <location>
        <begin position="1143"/>
        <end position="1169"/>
    </location>
</feature>
<feature type="short sequence motif" description="DGA/G" evidence="5">
    <location>
        <begin position="840"/>
        <end position="842"/>
    </location>
</feature>
<feature type="active site" description="Proton acceptor" evidence="5">
    <location>
        <position position="840"/>
    </location>
</feature>
<evidence type="ECO:0008006" key="11">
    <source>
        <dbReference type="Google" id="ProtNLM"/>
    </source>
</evidence>
<evidence type="ECO:0000256" key="3">
    <source>
        <dbReference type="ARBA" id="ARBA00023098"/>
    </source>
</evidence>
<gene>
    <name evidence="9" type="ORF">B0T25DRAFT_485667</name>
</gene>
<feature type="domain" description="RING-type" evidence="7">
    <location>
        <begin position="570"/>
        <end position="617"/>
    </location>
</feature>
<dbReference type="InterPro" id="IPR016035">
    <property type="entry name" value="Acyl_Trfase/lysoPLipase"/>
</dbReference>
<evidence type="ECO:0000259" key="8">
    <source>
        <dbReference type="PROSITE" id="PS51635"/>
    </source>
</evidence>
<organism evidence="9 10">
    <name type="scientific">Lasiosphaeria hispida</name>
    <dbReference type="NCBI Taxonomy" id="260671"/>
    <lineage>
        <taxon>Eukaryota</taxon>
        <taxon>Fungi</taxon>
        <taxon>Dikarya</taxon>
        <taxon>Ascomycota</taxon>
        <taxon>Pezizomycotina</taxon>
        <taxon>Sordariomycetes</taxon>
        <taxon>Sordariomycetidae</taxon>
        <taxon>Sordariales</taxon>
        <taxon>Lasiosphaeriaceae</taxon>
        <taxon>Lasiosphaeria</taxon>
    </lineage>
</organism>
<dbReference type="Pfam" id="PF01734">
    <property type="entry name" value="Patatin"/>
    <property type="match status" value="1"/>
</dbReference>
<dbReference type="SUPFAM" id="SSF52151">
    <property type="entry name" value="FabD/lysophospholipase-like"/>
    <property type="match status" value="1"/>
</dbReference>
<keyword evidence="4" id="KW-0479">Metal-binding</keyword>
<dbReference type="InterPro" id="IPR001841">
    <property type="entry name" value="Znf_RING"/>
</dbReference>
<keyword evidence="4" id="KW-0862">Zinc</keyword>
<dbReference type="Proteomes" id="UP001275084">
    <property type="component" value="Unassembled WGS sequence"/>
</dbReference>
<dbReference type="Gene3D" id="3.40.1090.10">
    <property type="entry name" value="Cytosolic phospholipase A2 catalytic domain"/>
    <property type="match status" value="1"/>
</dbReference>
<keyword evidence="10" id="KW-1185">Reference proteome</keyword>
<sequence length="1169" mass="129985">MTSIFNGYQQDGYDSAEVHVWASGAKWFGISEGHDGYRFLNTDRLTDIIDKGATFKYPEQFPSLVSFIGETGAGKSAVVAMLISYQRSLVGRRCDGYLPVTGVPGSPEPTTGDVQLYPDPATHTSKVPILYADCEGLNGGDKTPKGLENFGLSDITRRGGRLKDIPWASVLKGGRKRQQIVTNLFPKLLYTFSDTVVFVTQQARKLESLAAEFLIPWAHGSVHESLNQAIKPHIIIVVNAVGIELEEAGWEASSTTEIHLDILNKARIDNDENLKPMADRVAAAGGPRIDSVGGLVKHYYSSVTVLRLPQTPYYGRMETQVRELYKVIHANASHSYSTKSKLGVAVPGDRIERLFSAAFSHFSRTMDEPFDLLAEAWRTIPALEGIAGGLLQFILTFRRTSSSHQYGAFDSVKLLNALVPVLSSFVLLDAERNSVLGEARQLFQGRYLNYLSQAFEAFCALWLPCTYERKGHRCRNFKSTHAKGHQRDDGKIIKIGQFESDFDPASFLKTWIADIEEGLVNAQSELPTYSQGLDQLSRKAVAALIHRDRLIKVLGVWMRDPSDFISHKLCLFCACQGNPEHPLPCGHVLCRACTETFHDGSVEGELLPGYAVRCPLHLTQQAVSRVGVKPTHAGLRILCLDGGGIRGIVQLATLRRIENELGGSLKIQSFFDLVVGTSTGGITTLRLFAQNKALEDCVRDFKSLCSAAFTPRRLHRVPVVRNLAIARHGSVYKTKPLENVLRELFGDDSALFGAAQSQSGCLAKVAVVSTESATGKLQPVVLSNYNRPHEDKLPKLPYEFLRSENAEHDLKIWEAARATSAAFPYFKSFLKQETGQDFLDGGFYNNCPAKIALSERQLLWGDVGDAHPDILLSLGTGHKLLDTDPAREVAKKATKQRWSIISRTWGMAGNLLEDQLECDRAWDDVVRQATDLCGRNRELVSRYVRLNVDIPDQVPRLDEVKRMEELETLVYAKEPDEAREVAHRLIASCFFGFFKPMPVGKKGINRTCQMQAHLRCRFGNGSRELKALGRFLKNSCARRCFRPSFQVEPDYDPRNENQRSAQQSAQQQTILPIPDITIEEMCKGGFTMSADVALAHPRATIRISITLQDIAYKSHGDRYLSISGFPRSININDIEQESRSLRPRELGRSVYPSDASPPPYSVGELNLPL</sequence>
<keyword evidence="1 5" id="KW-0378">Hydrolase</keyword>
<reference evidence="9" key="2">
    <citation type="submission" date="2023-06" db="EMBL/GenBank/DDBJ databases">
        <authorList>
            <consortium name="Lawrence Berkeley National Laboratory"/>
            <person name="Haridas S."/>
            <person name="Hensen N."/>
            <person name="Bonometti L."/>
            <person name="Westerberg I."/>
            <person name="Brannstrom I.O."/>
            <person name="Guillou S."/>
            <person name="Cros-Aarteil S."/>
            <person name="Calhoun S."/>
            <person name="Kuo A."/>
            <person name="Mondo S."/>
            <person name="Pangilinan J."/>
            <person name="Riley R."/>
            <person name="Labutti K."/>
            <person name="Andreopoulos B."/>
            <person name="Lipzen A."/>
            <person name="Chen C."/>
            <person name="Yanf M."/>
            <person name="Daum C."/>
            <person name="Ng V."/>
            <person name="Clum A."/>
            <person name="Steindorff A."/>
            <person name="Ohm R."/>
            <person name="Martin F."/>
            <person name="Silar P."/>
            <person name="Natvig D."/>
            <person name="Lalanne C."/>
            <person name="Gautier V."/>
            <person name="Ament-Velasquez S.L."/>
            <person name="Kruys A."/>
            <person name="Hutchinson M.I."/>
            <person name="Powell A.J."/>
            <person name="Barry K."/>
            <person name="Miller A.N."/>
            <person name="Grigoriev I.V."/>
            <person name="Debuchy R."/>
            <person name="Gladieux P."/>
            <person name="Thoren M.H."/>
            <person name="Johannesson H."/>
        </authorList>
    </citation>
    <scope>NUCLEOTIDE SEQUENCE</scope>
    <source>
        <strain evidence="9">CBS 955.72</strain>
    </source>
</reference>
<evidence type="ECO:0000256" key="2">
    <source>
        <dbReference type="ARBA" id="ARBA00022963"/>
    </source>
</evidence>
<name>A0AAJ0H7S9_9PEZI</name>
<evidence type="ECO:0000256" key="6">
    <source>
        <dbReference type="SAM" id="MobiDB-lite"/>
    </source>
</evidence>
<dbReference type="CDD" id="cd07199">
    <property type="entry name" value="Pat17_PNPLA8_PNPLA9_like"/>
    <property type="match status" value="1"/>
</dbReference>
<keyword evidence="3 5" id="KW-0443">Lipid metabolism</keyword>
<evidence type="ECO:0000259" key="7">
    <source>
        <dbReference type="PROSITE" id="PS50089"/>
    </source>
</evidence>
<dbReference type="GO" id="GO:0016020">
    <property type="term" value="C:membrane"/>
    <property type="evidence" value="ECO:0007669"/>
    <property type="project" value="TreeGrafter"/>
</dbReference>
<dbReference type="PANTHER" id="PTHR24185:SF1">
    <property type="entry name" value="CALCIUM-INDEPENDENT PHOSPHOLIPASE A2-GAMMA"/>
    <property type="match status" value="1"/>
</dbReference>
<dbReference type="EMBL" id="JAUIQD010000007">
    <property type="protein sequence ID" value="KAK3343369.1"/>
    <property type="molecule type" value="Genomic_DNA"/>
</dbReference>
<feature type="short sequence motif" description="GXGXXG" evidence="5">
    <location>
        <begin position="642"/>
        <end position="647"/>
    </location>
</feature>
<dbReference type="GO" id="GO:0019369">
    <property type="term" value="P:arachidonate metabolic process"/>
    <property type="evidence" value="ECO:0007669"/>
    <property type="project" value="TreeGrafter"/>
</dbReference>
<feature type="active site" description="Nucleophile" evidence="5">
    <location>
        <position position="678"/>
    </location>
</feature>
<dbReference type="PROSITE" id="PS50089">
    <property type="entry name" value="ZF_RING_2"/>
    <property type="match status" value="1"/>
</dbReference>
<evidence type="ECO:0000256" key="1">
    <source>
        <dbReference type="ARBA" id="ARBA00022801"/>
    </source>
</evidence>
<feature type="compositionally biased region" description="Low complexity" evidence="6">
    <location>
        <begin position="1058"/>
        <end position="1068"/>
    </location>
</feature>
<comment type="caution">
    <text evidence="9">The sequence shown here is derived from an EMBL/GenBank/DDBJ whole genome shotgun (WGS) entry which is preliminary data.</text>
</comment>
<dbReference type="GO" id="GO:0008270">
    <property type="term" value="F:zinc ion binding"/>
    <property type="evidence" value="ECO:0007669"/>
    <property type="project" value="UniProtKB-KW"/>
</dbReference>
<reference evidence="9" key="1">
    <citation type="journal article" date="2023" name="Mol. Phylogenet. Evol.">
        <title>Genome-scale phylogeny and comparative genomics of the fungal order Sordariales.</title>
        <authorList>
            <person name="Hensen N."/>
            <person name="Bonometti L."/>
            <person name="Westerberg I."/>
            <person name="Brannstrom I.O."/>
            <person name="Guillou S."/>
            <person name="Cros-Aarteil S."/>
            <person name="Calhoun S."/>
            <person name="Haridas S."/>
            <person name="Kuo A."/>
            <person name="Mondo S."/>
            <person name="Pangilinan J."/>
            <person name="Riley R."/>
            <person name="LaButti K."/>
            <person name="Andreopoulos B."/>
            <person name="Lipzen A."/>
            <person name="Chen C."/>
            <person name="Yan M."/>
            <person name="Daum C."/>
            <person name="Ng V."/>
            <person name="Clum A."/>
            <person name="Steindorff A."/>
            <person name="Ohm R.A."/>
            <person name="Martin F."/>
            <person name="Silar P."/>
            <person name="Natvig D.O."/>
            <person name="Lalanne C."/>
            <person name="Gautier V."/>
            <person name="Ament-Velasquez S.L."/>
            <person name="Kruys A."/>
            <person name="Hutchinson M.I."/>
            <person name="Powell A.J."/>
            <person name="Barry K."/>
            <person name="Miller A.N."/>
            <person name="Grigoriev I.V."/>
            <person name="Debuchy R."/>
            <person name="Gladieux P."/>
            <person name="Hiltunen Thoren M."/>
            <person name="Johannesson H."/>
        </authorList>
    </citation>
    <scope>NUCLEOTIDE SEQUENCE</scope>
    <source>
        <strain evidence="9">CBS 955.72</strain>
    </source>
</reference>
<dbReference type="GO" id="GO:0047499">
    <property type="term" value="F:calcium-independent phospholipase A2 activity"/>
    <property type="evidence" value="ECO:0007669"/>
    <property type="project" value="TreeGrafter"/>
</dbReference>
<evidence type="ECO:0000313" key="9">
    <source>
        <dbReference type="EMBL" id="KAK3343369.1"/>
    </source>
</evidence>
<dbReference type="PANTHER" id="PTHR24185">
    <property type="entry name" value="CALCIUM-INDEPENDENT PHOSPHOLIPASE A2-GAMMA"/>
    <property type="match status" value="1"/>
</dbReference>
<proteinExistence type="predicted"/>
<evidence type="ECO:0000256" key="5">
    <source>
        <dbReference type="PROSITE-ProRule" id="PRU01161"/>
    </source>
</evidence>
<protein>
    <recommendedName>
        <fullName evidence="11">PNPLA domain-containing protein</fullName>
    </recommendedName>
</protein>
<dbReference type="InterPro" id="IPR002641">
    <property type="entry name" value="PNPLA_dom"/>
</dbReference>
<keyword evidence="2 5" id="KW-0442">Lipid degradation</keyword>
<dbReference type="GO" id="GO:0016042">
    <property type="term" value="P:lipid catabolic process"/>
    <property type="evidence" value="ECO:0007669"/>
    <property type="project" value="UniProtKB-UniRule"/>
</dbReference>
<feature type="region of interest" description="Disordered" evidence="6">
    <location>
        <begin position="1048"/>
        <end position="1069"/>
    </location>
</feature>
<evidence type="ECO:0000256" key="4">
    <source>
        <dbReference type="PROSITE-ProRule" id="PRU00175"/>
    </source>
</evidence>
<keyword evidence="4" id="KW-0863">Zinc-finger</keyword>
<feature type="domain" description="PNPLA" evidence="8">
    <location>
        <begin position="638"/>
        <end position="853"/>
    </location>
</feature>
<feature type="short sequence motif" description="GXSXG" evidence="5">
    <location>
        <begin position="676"/>
        <end position="680"/>
    </location>
</feature>
<dbReference type="GO" id="GO:0046486">
    <property type="term" value="P:glycerolipid metabolic process"/>
    <property type="evidence" value="ECO:0007669"/>
    <property type="project" value="UniProtKB-ARBA"/>
</dbReference>